<dbReference type="EMBL" id="AAMT01000022">
    <property type="protein sequence ID" value="EAQ10959.1"/>
    <property type="molecule type" value="Genomic_DNA"/>
</dbReference>
<dbReference type="AlphaFoldDB" id="A3VLF4"/>
<comment type="caution">
    <text evidence="1">The sequence shown here is derived from an EMBL/GenBank/DDBJ whole genome shotgun (WGS) entry which is preliminary data.</text>
</comment>
<evidence type="ECO:0000313" key="1">
    <source>
        <dbReference type="EMBL" id="EAQ10959.1"/>
    </source>
</evidence>
<name>A3VLF4_9RHOB</name>
<dbReference type="OrthoDB" id="8100530at2"/>
<proteinExistence type="predicted"/>
<dbReference type="HOGENOM" id="CLU_183798_0_0_5"/>
<accession>A3VLF4</accession>
<reference evidence="1 2" key="1">
    <citation type="journal article" date="2010" name="J. Bacteriol.">
        <title>Genome sequences of Pelagibaca bermudensis HTCC2601T and Maritimibacter alkaliphilus HTCC2654T, the type strains of two marine Roseobacter genera.</title>
        <authorList>
            <person name="Thrash J.C."/>
            <person name="Cho J.C."/>
            <person name="Ferriera S."/>
            <person name="Johnson J."/>
            <person name="Vergin K.L."/>
            <person name="Giovannoni S.J."/>
        </authorList>
    </citation>
    <scope>NUCLEOTIDE SEQUENCE [LARGE SCALE GENOMIC DNA]</scope>
    <source>
        <strain evidence="1 2">HTCC2654</strain>
    </source>
</reference>
<dbReference type="Proteomes" id="UP000002931">
    <property type="component" value="Unassembled WGS sequence"/>
</dbReference>
<dbReference type="RefSeq" id="WP_008329285.1">
    <property type="nucleotide sequence ID" value="NZ_CH902578.1"/>
</dbReference>
<gene>
    <name evidence="1" type="ORF">RB2654_05029</name>
</gene>
<protein>
    <submittedName>
        <fullName evidence="1">Uncharacterized protein</fullName>
    </submittedName>
</protein>
<evidence type="ECO:0000313" key="2">
    <source>
        <dbReference type="Proteomes" id="UP000002931"/>
    </source>
</evidence>
<organism evidence="1 2">
    <name type="scientific">Maritimibacter alkaliphilus HTCC2654</name>
    <dbReference type="NCBI Taxonomy" id="314271"/>
    <lineage>
        <taxon>Bacteria</taxon>
        <taxon>Pseudomonadati</taxon>
        <taxon>Pseudomonadota</taxon>
        <taxon>Alphaproteobacteria</taxon>
        <taxon>Rhodobacterales</taxon>
        <taxon>Roseobacteraceae</taxon>
        <taxon>Maritimibacter</taxon>
    </lineage>
</organism>
<dbReference type="STRING" id="314271.RB2654_05029"/>
<keyword evidence="2" id="KW-1185">Reference proteome</keyword>
<sequence length="75" mass="8599">MVASEKREKFRKLAESRTNKALEAIGRIANLSNRSLYEWEEDEVKSIIKALRAEVSEVEGRFASPRSKSGQKFKL</sequence>
<dbReference type="eggNOG" id="ENOG5033AA6">
    <property type="taxonomic scope" value="Bacteria"/>
</dbReference>